<evidence type="ECO:0000313" key="12">
    <source>
        <dbReference type="Proteomes" id="UP001589710"/>
    </source>
</evidence>
<keyword evidence="12" id="KW-1185">Reference proteome</keyword>
<protein>
    <recommendedName>
        <fullName evidence="8">Ferredoxin</fullName>
    </recommendedName>
</protein>
<evidence type="ECO:0000256" key="9">
    <source>
        <dbReference type="SAM" id="MobiDB-lite"/>
    </source>
</evidence>
<proteinExistence type="predicted"/>
<evidence type="ECO:0000256" key="6">
    <source>
        <dbReference type="ARBA" id="ARBA00023014"/>
    </source>
</evidence>
<evidence type="ECO:0000256" key="7">
    <source>
        <dbReference type="ARBA" id="ARBA00023291"/>
    </source>
</evidence>
<keyword evidence="4 8" id="KW-0249">Electron transport</keyword>
<dbReference type="InterPro" id="IPR051269">
    <property type="entry name" value="Fe-S_cluster_ET"/>
</dbReference>
<evidence type="ECO:0000256" key="8">
    <source>
        <dbReference type="RuleBase" id="RU368020"/>
    </source>
</evidence>
<dbReference type="PRINTS" id="PR00352">
    <property type="entry name" value="3FE4SFRDOXIN"/>
</dbReference>
<dbReference type="Gene3D" id="3.30.70.20">
    <property type="match status" value="1"/>
</dbReference>
<organism evidence="11 12">
    <name type="scientific">Streptomyces yanii</name>
    <dbReference type="NCBI Taxonomy" id="78510"/>
    <lineage>
        <taxon>Bacteria</taxon>
        <taxon>Bacillati</taxon>
        <taxon>Actinomycetota</taxon>
        <taxon>Actinomycetes</taxon>
        <taxon>Kitasatosporales</taxon>
        <taxon>Streptomycetaceae</taxon>
        <taxon>Streptomyces</taxon>
    </lineage>
</organism>
<dbReference type="RefSeq" id="WP_345519333.1">
    <property type="nucleotide sequence ID" value="NZ_BAAAXD010000053.1"/>
</dbReference>
<keyword evidence="2 8" id="KW-0813">Transport</keyword>
<name>A0ABV5R3N3_9ACTN</name>
<keyword evidence="5 8" id="KW-0408">Iron</keyword>
<dbReference type="PROSITE" id="PS51379">
    <property type="entry name" value="4FE4S_FER_2"/>
    <property type="match status" value="1"/>
</dbReference>
<dbReference type="SUPFAM" id="SSF54862">
    <property type="entry name" value="4Fe-4S ferredoxins"/>
    <property type="match status" value="1"/>
</dbReference>
<accession>A0ABV5R3N3</accession>
<feature type="region of interest" description="Disordered" evidence="9">
    <location>
        <begin position="59"/>
        <end position="85"/>
    </location>
</feature>
<evidence type="ECO:0000256" key="5">
    <source>
        <dbReference type="ARBA" id="ARBA00023004"/>
    </source>
</evidence>
<dbReference type="InterPro" id="IPR017896">
    <property type="entry name" value="4Fe4S_Fe-S-bd"/>
</dbReference>
<dbReference type="Pfam" id="PF13370">
    <property type="entry name" value="Fer4_13"/>
    <property type="match status" value="1"/>
</dbReference>
<comment type="cofactor">
    <cofactor evidence="1">
        <name>[3Fe-4S] cluster</name>
        <dbReference type="ChEBI" id="CHEBI:21137"/>
    </cofactor>
</comment>
<evidence type="ECO:0000256" key="2">
    <source>
        <dbReference type="ARBA" id="ARBA00022448"/>
    </source>
</evidence>
<keyword evidence="3 8" id="KW-0479">Metal-binding</keyword>
<feature type="compositionally biased region" description="Low complexity" evidence="9">
    <location>
        <begin position="64"/>
        <end position="75"/>
    </location>
</feature>
<dbReference type="PANTHER" id="PTHR36923:SF3">
    <property type="entry name" value="FERREDOXIN"/>
    <property type="match status" value="1"/>
</dbReference>
<evidence type="ECO:0000256" key="4">
    <source>
        <dbReference type="ARBA" id="ARBA00022982"/>
    </source>
</evidence>
<dbReference type="PANTHER" id="PTHR36923">
    <property type="entry name" value="FERREDOXIN"/>
    <property type="match status" value="1"/>
</dbReference>
<evidence type="ECO:0000256" key="3">
    <source>
        <dbReference type="ARBA" id="ARBA00022723"/>
    </source>
</evidence>
<dbReference type="InterPro" id="IPR001080">
    <property type="entry name" value="3Fe4S_ferredoxin"/>
</dbReference>
<reference evidence="11 12" key="1">
    <citation type="submission" date="2024-09" db="EMBL/GenBank/DDBJ databases">
        <authorList>
            <person name="Sun Q."/>
            <person name="Mori K."/>
        </authorList>
    </citation>
    <scope>NUCLEOTIDE SEQUENCE [LARGE SCALE GENOMIC DNA]</scope>
    <source>
        <strain evidence="11 12">JCM 3331</strain>
    </source>
</reference>
<dbReference type="Proteomes" id="UP001589710">
    <property type="component" value="Unassembled WGS sequence"/>
</dbReference>
<evidence type="ECO:0000313" key="11">
    <source>
        <dbReference type="EMBL" id="MFB9572440.1"/>
    </source>
</evidence>
<comment type="function">
    <text evidence="8">Ferredoxins are iron-sulfur proteins that transfer electrons in a wide variety of metabolic reactions.</text>
</comment>
<keyword evidence="6 8" id="KW-0411">Iron-sulfur</keyword>
<comment type="caution">
    <text evidence="11">The sequence shown here is derived from an EMBL/GenBank/DDBJ whole genome shotgun (WGS) entry which is preliminary data.</text>
</comment>
<keyword evidence="7" id="KW-0003">3Fe-4S</keyword>
<evidence type="ECO:0000256" key="1">
    <source>
        <dbReference type="ARBA" id="ARBA00001927"/>
    </source>
</evidence>
<feature type="domain" description="4Fe-4S ferredoxin-type" evidence="10">
    <location>
        <begin position="1"/>
        <end position="29"/>
    </location>
</feature>
<gene>
    <name evidence="11" type="ORF">ACFFTL_08920</name>
</gene>
<evidence type="ECO:0000259" key="10">
    <source>
        <dbReference type="PROSITE" id="PS51379"/>
    </source>
</evidence>
<dbReference type="EMBL" id="JBHMCG010000040">
    <property type="protein sequence ID" value="MFB9572440.1"/>
    <property type="molecule type" value="Genomic_DNA"/>
</dbReference>
<sequence>MRIQVDQESCVGAGRCAWAAPEVFDQDEDGFVVLLDPGPPTELADRVYEAVTMCPARAIDLDETAGQDGTDGADGPRSQSSGSQA</sequence>